<evidence type="ECO:0000313" key="1">
    <source>
        <dbReference type="EMBL" id="CAG8826180.1"/>
    </source>
</evidence>
<dbReference type="EMBL" id="CAJVQC010091757">
    <property type="protein sequence ID" value="CAG8826180.1"/>
    <property type="molecule type" value="Genomic_DNA"/>
</dbReference>
<evidence type="ECO:0000313" key="2">
    <source>
        <dbReference type="Proteomes" id="UP000789920"/>
    </source>
</evidence>
<feature type="non-terminal residue" evidence="1">
    <location>
        <position position="187"/>
    </location>
</feature>
<name>A0ACA9S403_9GLOM</name>
<accession>A0ACA9S403</accession>
<comment type="caution">
    <text evidence="1">The sequence shown here is derived from an EMBL/GenBank/DDBJ whole genome shotgun (WGS) entry which is preliminary data.</text>
</comment>
<keyword evidence="2" id="KW-1185">Reference proteome</keyword>
<proteinExistence type="predicted"/>
<organism evidence="1 2">
    <name type="scientific">Racocetra persica</name>
    <dbReference type="NCBI Taxonomy" id="160502"/>
    <lineage>
        <taxon>Eukaryota</taxon>
        <taxon>Fungi</taxon>
        <taxon>Fungi incertae sedis</taxon>
        <taxon>Mucoromycota</taxon>
        <taxon>Glomeromycotina</taxon>
        <taxon>Glomeromycetes</taxon>
        <taxon>Diversisporales</taxon>
        <taxon>Gigasporaceae</taxon>
        <taxon>Racocetra</taxon>
    </lineage>
</organism>
<gene>
    <name evidence="1" type="ORF">RPERSI_LOCUS26671</name>
</gene>
<sequence length="187" mass="21109">MTEKNQNISNNRDNGTRMSRTGSIIGPRPLPPSHSQRNYSDRVSEEYSDSLTPERSRSVTPDPPFPPLISPKPHKPMPTVTKDITNAIETQYSKDINESEISTEFNENVSSSSQDQASQNHNTYSQRPPSPQSPPLLTQPINFDPRFSQDPQFSQNPQIPQDPQNPQNQQIPRNSDNTTNPRQSMIT</sequence>
<reference evidence="1" key="1">
    <citation type="submission" date="2021-06" db="EMBL/GenBank/DDBJ databases">
        <authorList>
            <person name="Kallberg Y."/>
            <person name="Tangrot J."/>
            <person name="Rosling A."/>
        </authorList>
    </citation>
    <scope>NUCLEOTIDE SEQUENCE</scope>
    <source>
        <strain evidence="1">MA461A</strain>
    </source>
</reference>
<protein>
    <submittedName>
        <fullName evidence="1">18979_t:CDS:1</fullName>
    </submittedName>
</protein>
<dbReference type="Proteomes" id="UP000789920">
    <property type="component" value="Unassembled WGS sequence"/>
</dbReference>